<dbReference type="RefSeq" id="WP_343163310.1">
    <property type="nucleotide sequence ID" value="NZ_JBHRSV010000028.1"/>
</dbReference>
<name>A0ABV7A165_9PROT</name>
<organism evidence="2 3">
    <name type="scientific">Hyphobacterium vulgare</name>
    <dbReference type="NCBI Taxonomy" id="1736751"/>
    <lineage>
        <taxon>Bacteria</taxon>
        <taxon>Pseudomonadati</taxon>
        <taxon>Pseudomonadota</taxon>
        <taxon>Alphaproteobacteria</taxon>
        <taxon>Maricaulales</taxon>
        <taxon>Maricaulaceae</taxon>
        <taxon>Hyphobacterium</taxon>
    </lineage>
</organism>
<accession>A0ABV7A165</accession>
<dbReference type="EMBL" id="JBHRSV010000028">
    <property type="protein sequence ID" value="MFC2927324.1"/>
    <property type="molecule type" value="Genomic_DNA"/>
</dbReference>
<protein>
    <submittedName>
        <fullName evidence="2">Type II toxin-antitoxin system RelE/ParE family toxin</fullName>
    </submittedName>
</protein>
<evidence type="ECO:0000313" key="3">
    <source>
        <dbReference type="Proteomes" id="UP001595379"/>
    </source>
</evidence>
<dbReference type="Proteomes" id="UP001595379">
    <property type="component" value="Unassembled WGS sequence"/>
</dbReference>
<evidence type="ECO:0000256" key="1">
    <source>
        <dbReference type="ARBA" id="ARBA00022649"/>
    </source>
</evidence>
<sequence length="93" mass="10578">MTGFRLSREAASDIEAIAFYTRDRWGQAQALTSVDSLLDACHRIGEHKEIGVLIDGFEGQVRRFRSGHHILHYRVPDGVVEIMAFRHERSRGA</sequence>
<dbReference type="InterPro" id="IPR035093">
    <property type="entry name" value="RelE/ParE_toxin_dom_sf"/>
</dbReference>
<dbReference type="Gene3D" id="3.30.2310.20">
    <property type="entry name" value="RelE-like"/>
    <property type="match status" value="1"/>
</dbReference>
<reference evidence="3" key="1">
    <citation type="journal article" date="2019" name="Int. J. Syst. Evol. Microbiol.">
        <title>The Global Catalogue of Microorganisms (GCM) 10K type strain sequencing project: providing services to taxonomists for standard genome sequencing and annotation.</title>
        <authorList>
            <consortium name="The Broad Institute Genomics Platform"/>
            <consortium name="The Broad Institute Genome Sequencing Center for Infectious Disease"/>
            <person name="Wu L."/>
            <person name="Ma J."/>
        </authorList>
    </citation>
    <scope>NUCLEOTIDE SEQUENCE [LARGE SCALE GENOMIC DNA]</scope>
    <source>
        <strain evidence="3">KCTC 52487</strain>
    </source>
</reference>
<dbReference type="InterPro" id="IPR007712">
    <property type="entry name" value="RelE/ParE_toxin"/>
</dbReference>
<proteinExistence type="predicted"/>
<keyword evidence="1" id="KW-1277">Toxin-antitoxin system</keyword>
<gene>
    <name evidence="2" type="ORF">ACFOOR_14545</name>
</gene>
<comment type="caution">
    <text evidence="2">The sequence shown here is derived from an EMBL/GenBank/DDBJ whole genome shotgun (WGS) entry which is preliminary data.</text>
</comment>
<evidence type="ECO:0000313" key="2">
    <source>
        <dbReference type="EMBL" id="MFC2927324.1"/>
    </source>
</evidence>
<dbReference type="Pfam" id="PF05016">
    <property type="entry name" value="ParE_toxin"/>
    <property type="match status" value="1"/>
</dbReference>
<keyword evidence="3" id="KW-1185">Reference proteome</keyword>